<protein>
    <recommendedName>
        <fullName evidence="3">DUF2971 domain-containing protein</fullName>
    </recommendedName>
</protein>
<accession>A0ABY2P557</accession>
<proteinExistence type="predicted"/>
<evidence type="ECO:0008006" key="3">
    <source>
        <dbReference type="Google" id="ProtNLM"/>
    </source>
</evidence>
<dbReference type="Proteomes" id="UP000297940">
    <property type="component" value="Unassembled WGS sequence"/>
</dbReference>
<name>A0ABY2P557_9LEPT</name>
<reference evidence="2" key="1">
    <citation type="journal article" date="2019" name="PLoS Negl. Trop. Dis.">
        <title>Revisiting the worldwide diversity of Leptospira species in the environment.</title>
        <authorList>
            <person name="Vincent A.T."/>
            <person name="Schiettekatte O."/>
            <person name="Bourhy P."/>
            <person name="Veyrier F.J."/>
            <person name="Picardeau M."/>
        </authorList>
    </citation>
    <scope>NUCLEOTIDE SEQUENCE [LARGE SCALE GENOMIC DNA]</scope>
    <source>
        <strain evidence="2">201601298</strain>
    </source>
</reference>
<keyword evidence="2" id="KW-1185">Reference proteome</keyword>
<gene>
    <name evidence="1" type="ORF">EHR01_06440</name>
</gene>
<evidence type="ECO:0000313" key="2">
    <source>
        <dbReference type="Proteomes" id="UP000297940"/>
    </source>
</evidence>
<dbReference type="EMBL" id="RQHK01000002">
    <property type="protein sequence ID" value="TGM82414.1"/>
    <property type="molecule type" value="Genomic_DNA"/>
</dbReference>
<evidence type="ECO:0000313" key="1">
    <source>
        <dbReference type="EMBL" id="TGM82414.1"/>
    </source>
</evidence>
<organism evidence="1 2">
    <name type="scientific">Leptospira mtsangambouensis</name>
    <dbReference type="NCBI Taxonomy" id="2484912"/>
    <lineage>
        <taxon>Bacteria</taxon>
        <taxon>Pseudomonadati</taxon>
        <taxon>Spirochaetota</taxon>
        <taxon>Spirochaetia</taxon>
        <taxon>Leptospirales</taxon>
        <taxon>Leptospiraceae</taxon>
        <taxon>Leptospira</taxon>
    </lineage>
</organism>
<sequence length="249" mass="28656">MPDKKSPRLRNVEKVKAPYPLNEFPKEFGFNLGKEIVYLLTSKGKAVLEGSDWEEIFALCIGAEWKPSNVGLDDVILGNCCWGAKTVKSANPNNQKTIRLISGRNSPAYAFGESNVKDMDTKLLGDQILDIWNERVSSVRNRFKHVRTIVLIKSNSLEEVVVFEYETFRYDTDLFDWKWNNNDNLEGYDKKTGSHKFTWQPHGSQFTIIEEVPKNSLLIKIKNPPKLDKDQILKTLGFEKDWISVTIRK</sequence>
<comment type="caution">
    <text evidence="1">The sequence shown here is derived from an EMBL/GenBank/DDBJ whole genome shotgun (WGS) entry which is preliminary data.</text>
</comment>
<dbReference type="RefSeq" id="WP_135693823.1">
    <property type="nucleotide sequence ID" value="NZ_RQHK01000002.1"/>
</dbReference>